<organism evidence="3 4">
    <name type="scientific">Paracoccidioides lutzii (strain ATCC MYA-826 / Pb01)</name>
    <name type="common">Paracoccidioides brasiliensis</name>
    <dbReference type="NCBI Taxonomy" id="502779"/>
    <lineage>
        <taxon>Eukaryota</taxon>
        <taxon>Fungi</taxon>
        <taxon>Dikarya</taxon>
        <taxon>Ascomycota</taxon>
        <taxon>Pezizomycotina</taxon>
        <taxon>Eurotiomycetes</taxon>
        <taxon>Eurotiomycetidae</taxon>
        <taxon>Onygenales</taxon>
        <taxon>Ajellomycetaceae</taxon>
        <taxon>Paracoccidioides</taxon>
    </lineage>
</organism>
<accession>C1H7I0</accession>
<dbReference type="CDD" id="cd07589">
    <property type="entry name" value="BAR_DNMBP"/>
    <property type="match status" value="1"/>
</dbReference>
<feature type="compositionally biased region" description="Low complexity" evidence="1">
    <location>
        <begin position="776"/>
        <end position="786"/>
    </location>
</feature>
<feature type="compositionally biased region" description="Polar residues" evidence="1">
    <location>
        <begin position="487"/>
        <end position="498"/>
    </location>
</feature>
<dbReference type="GeneID" id="9094731"/>
<feature type="domain" description="DH" evidence="2">
    <location>
        <begin position="1203"/>
        <end position="1429"/>
    </location>
</feature>
<evidence type="ECO:0000313" key="3">
    <source>
        <dbReference type="EMBL" id="EEH35674.2"/>
    </source>
</evidence>
<feature type="region of interest" description="Disordered" evidence="1">
    <location>
        <begin position="597"/>
        <end position="664"/>
    </location>
</feature>
<dbReference type="InterPro" id="IPR001331">
    <property type="entry name" value="GDS_CDC24_CS"/>
</dbReference>
<feature type="compositionally biased region" description="Basic and acidic residues" evidence="1">
    <location>
        <begin position="600"/>
        <end position="624"/>
    </location>
</feature>
<feature type="region of interest" description="Disordered" evidence="1">
    <location>
        <begin position="1714"/>
        <end position="1750"/>
    </location>
</feature>
<feature type="compositionally biased region" description="Polar residues" evidence="1">
    <location>
        <begin position="1294"/>
        <end position="1308"/>
    </location>
</feature>
<dbReference type="Gene3D" id="1.20.1270.60">
    <property type="entry name" value="Arfaptin homology (AH) domain/BAR domain"/>
    <property type="match status" value="1"/>
</dbReference>
<dbReference type="PROSITE" id="PS50010">
    <property type="entry name" value="DH_2"/>
    <property type="match status" value="1"/>
</dbReference>
<sequence>MPAYEVERNCDSLNHLVHSLHRQDQNPQFPSVSSLEAINSDQAFESNKDISQSSSSLSSHLPLLPATTYKPPGSPASSRQQLSLTTNFTDQHFRRHYPTSDETSPDPRDFYLQYNDPFDRDGPAAVVNNMTSASFLRKSNVLSGCYPPNNPSPTSNNPLFSSHSRQYHSFSSFNPSRPSSIDSPVARNPQQRQSSLKELVDRFNQNLDPLPTKPPHSRSSSRDDSSVSCDSAYSRLSGTQHHTHKGDNEREDHRSPPLPRHHGRQSQHQRPLGLNYDSGRHSFGSPPANQPLFGEIIPTRSQLRLRGQDTSSPRWRRGSDGSIHTPNPMVLNLPLDPDSALSSTSPTAWYLGYSPSFEYFNHTKATTHPVAHRRFRSNLTPNLSITSSSASKSFDSSNEKMGIVVNEVGLQPAPNIRTRIKCNSQSRIPVSTRRLSQTSDSGGSAHSTRANSAMDRYNMHVGLPPRGSSALPKRSSKHSPIVKLPPTTLNITSLSQHSWGHMPSHLTPERSPTLNTDMSVPRLKKSPQLRSSRPRQPASSATTSASRARVVDRISTLQNQSIALLVDARPSKTKSRRLPELGNVDFAARRRKIQQAFNKTVEENAKREERAVKRRQLVEEREGGGDGSKNTLPSSLDESQLESQFNKRNDPSRVSMESCPETPDICDGHDAFVTPDERRSPEVVNNVTERKETGRHVTSFGQDNNNCSVMELVERPNEHLDVPRTQTPCSDIAPASAVTVDTDITTFDPEPQTDYPQPSSQIHRTVLSQIMQMRESSPSSSAYSDSFSERDDKESIQIMLRRSRYLDASQDNNSDNQDQCEAADDFRSNGDRHRWSTSSWRSSFQDQQFTVAPLEKITKNPSDPDAHMPISTDESSRTPQPLVSQPRADSPTTGEIGFQHSAGDLLKETTRTAHNVRYSTQMMQQYPDMAKHGGWNSKRVTQLFLQELGFEGSHLLKSDFGIATRVRTSRPPSSRGDNNQKTDVLSEDRIIVPESVNVPNSEYVQHRASLNFREDWEKASPSVADWMQLAASEESTGNSPSAIRDGTETPRLPVAGSTFAPTEPNEGFGLPINIQTPHDDDSPTVPPPPLPDHSPPPIPGSRSVGAKQPHEPGFHPPVTSPPSIYSNNPPSLIHPSVSVISTDQKLSARCSEESSLHQSGLAPSPQNLASSATLQDSSGVDRPSVETSVQKSSPSPEQRRLKKRKHIIKELVDTEHTFGQDMTVVVDIYKGTSSSCLDLSQDDIKTLFGNSDQVVQFSMDFQDCLKRAAKSVYVLPQSQRYKSKRGGSRLAQASGFTTYNQANPTSELSDGEKDSQTSIGQVFMENIERMEKVYSEYLRNHDAANKTLEVLLRKKNVTIWLKECRDWAVDLTSAWNLDSLLVKPVQRIVKYPLLLTELLGTTPPDHPDHAALTNALRETTSISVRINDMKKRADVVGQIISGRKRKESDMRAGLSKAFGRRTEKIKAHIGITDMFADKEFVVLSQQFGDNFFQLQLIMRDVELYTTEVQASFKRFHEYVLAIESYINVSPSNYPELESKWCQFRIAVNDVLTVALVDHVSTVRKSVILPMITLLKLHDGPQRVMQKRNKRLMDYVRYRTLKDRGDKPDKKTIEQGEQFIALNVTLKEELTKLFALTGKLTEACLNNFVEIQKIWLGLIEKRLGYIIERIPQDLEHIGADWSADFSFSDAQVLSLGICNGSILAEVANVAGFSPPSASNGADGSPSRRPSTVDSANIHTANTTTNPISNRATSLEQCNSPKMSYEFSVGSPGSLIQSSQADNFNETHNNGAQAFSTGRARTNSGFSGRMSGVSDMPNGKHVPSMTALVNNTTNAGSTCASRPSNISPSLPQLSLDPPVLQDFLADPLVAISSNRGTTPDPTLHPSSPPTTRSGGFFSSAMPMTESPWTATPTDESEQKKDPSVLFLVASLFEFNIDRARREAGYPYLTYVAGEIFDVIGEKGDLWLARNQDDPTRQVGWIWTKHFSKLSG</sequence>
<dbReference type="Proteomes" id="UP000002059">
    <property type="component" value="Partially assembled WGS sequence"/>
</dbReference>
<feature type="compositionally biased region" description="Polar residues" evidence="1">
    <location>
        <begin position="1825"/>
        <end position="1844"/>
    </location>
</feature>
<dbReference type="InterPro" id="IPR000219">
    <property type="entry name" value="DH_dom"/>
</dbReference>
<feature type="compositionally biased region" description="Polar residues" evidence="1">
    <location>
        <begin position="424"/>
        <end position="451"/>
    </location>
</feature>
<feature type="compositionally biased region" description="Pro residues" evidence="1">
    <location>
        <begin position="1084"/>
        <end position="1099"/>
    </location>
</feature>
<feature type="compositionally biased region" description="Low complexity" evidence="1">
    <location>
        <begin position="1121"/>
        <end position="1130"/>
    </location>
</feature>
<dbReference type="FunFam" id="1.20.900.10:FF:000053">
    <property type="entry name" value="Rho guanyl nucleotide exchange factor, putative"/>
    <property type="match status" value="1"/>
</dbReference>
<name>C1H7I0_PARBA</name>
<dbReference type="InterPro" id="IPR051492">
    <property type="entry name" value="Dynamin-Rho_GEF"/>
</dbReference>
<feature type="region of interest" description="Disordered" evidence="1">
    <location>
        <begin position="1294"/>
        <end position="1315"/>
    </location>
</feature>
<dbReference type="OMA" id="HSLHENA"/>
<feature type="compositionally biased region" description="Polar residues" evidence="1">
    <location>
        <begin position="1869"/>
        <end position="1878"/>
    </location>
</feature>
<dbReference type="PANTHER" id="PTHR22834:SF20">
    <property type="entry name" value="SH3 DOMAIN-CONTAINING PROTEIN"/>
    <property type="match status" value="1"/>
</dbReference>
<dbReference type="PROSITE" id="PS00741">
    <property type="entry name" value="DH_1"/>
    <property type="match status" value="1"/>
</dbReference>
<dbReference type="CDD" id="cd00160">
    <property type="entry name" value="RhoGEF"/>
    <property type="match status" value="1"/>
</dbReference>
<reference evidence="3 4" key="1">
    <citation type="journal article" date="2011" name="PLoS Genet.">
        <title>Comparative genomic analysis of human fungal pathogens causing paracoccidioidomycosis.</title>
        <authorList>
            <person name="Desjardins C.A."/>
            <person name="Champion M.D."/>
            <person name="Holder J.W."/>
            <person name="Muszewska A."/>
            <person name="Goldberg J."/>
            <person name="Bailao A.M."/>
            <person name="Brigido M.M."/>
            <person name="Ferreira M.E."/>
            <person name="Garcia A.M."/>
            <person name="Grynberg M."/>
            <person name="Gujja S."/>
            <person name="Heiman D.I."/>
            <person name="Henn M.R."/>
            <person name="Kodira C.D."/>
            <person name="Leon-Narvaez H."/>
            <person name="Longo L.V."/>
            <person name="Ma L.J."/>
            <person name="Malavazi I."/>
            <person name="Matsuo A.L."/>
            <person name="Morais F.V."/>
            <person name="Pereira M."/>
            <person name="Rodriguez-Brito S."/>
            <person name="Sakthikumar S."/>
            <person name="Salem-Izacc S.M."/>
            <person name="Sykes S.M."/>
            <person name="Teixeira M.M."/>
            <person name="Vallejo M.C."/>
            <person name="Walter M.E."/>
            <person name="Yandava C."/>
            <person name="Young S."/>
            <person name="Zeng Q."/>
            <person name="Zucker J."/>
            <person name="Felipe M.S."/>
            <person name="Goldman G.H."/>
            <person name="Haas B.J."/>
            <person name="McEwen J.G."/>
            <person name="Nino-Vega G."/>
            <person name="Puccia R."/>
            <person name="San-Blas G."/>
            <person name="Soares C.M."/>
            <person name="Birren B.W."/>
            <person name="Cuomo C.A."/>
        </authorList>
    </citation>
    <scope>NUCLEOTIDE SEQUENCE [LARGE SCALE GENOMIC DNA]</scope>
    <source>
        <strain evidence="4">ATCC MYA-826 / Pb01</strain>
    </source>
</reference>
<evidence type="ECO:0000259" key="2">
    <source>
        <dbReference type="PROSITE" id="PS50010"/>
    </source>
</evidence>
<feature type="region of interest" description="Disordered" evidence="1">
    <location>
        <begin position="1149"/>
        <end position="1202"/>
    </location>
</feature>
<dbReference type="SUPFAM" id="SSF103657">
    <property type="entry name" value="BAR/IMD domain-like"/>
    <property type="match status" value="1"/>
</dbReference>
<dbReference type="SUPFAM" id="SSF48065">
    <property type="entry name" value="DBL homology domain (DH-domain)"/>
    <property type="match status" value="1"/>
</dbReference>
<feature type="compositionally biased region" description="Low complexity" evidence="1">
    <location>
        <begin position="809"/>
        <end position="819"/>
    </location>
</feature>
<feature type="compositionally biased region" description="Basic and acidic residues" evidence="1">
    <location>
        <begin position="856"/>
        <end position="866"/>
    </location>
</feature>
<feature type="region of interest" description="Disordered" evidence="1">
    <location>
        <begin position="1032"/>
        <end position="1130"/>
    </location>
</feature>
<dbReference type="GO" id="GO:0035556">
    <property type="term" value="P:intracellular signal transduction"/>
    <property type="evidence" value="ECO:0007669"/>
    <property type="project" value="InterPro"/>
</dbReference>
<dbReference type="SMART" id="SM00325">
    <property type="entry name" value="RhoGEF"/>
    <property type="match status" value="1"/>
</dbReference>
<dbReference type="InterPro" id="IPR035899">
    <property type="entry name" value="DBL_dom_sf"/>
</dbReference>
<dbReference type="Pfam" id="PF00621">
    <property type="entry name" value="RhoGEF"/>
    <property type="match status" value="1"/>
</dbReference>
<feature type="region of interest" description="Disordered" evidence="1">
    <location>
        <begin position="1774"/>
        <end position="1851"/>
    </location>
</feature>
<dbReference type="eggNOG" id="KOG3519">
    <property type="taxonomic scope" value="Eukaryota"/>
</dbReference>
<feature type="region of interest" description="Disordered" evidence="1">
    <location>
        <begin position="147"/>
        <end position="328"/>
    </location>
</feature>
<gene>
    <name evidence="3" type="ORF">PAAG_06721</name>
</gene>
<feature type="region of interest" description="Disordered" evidence="1">
    <location>
        <begin position="46"/>
        <end position="116"/>
    </location>
</feature>
<feature type="compositionally biased region" description="Polar residues" evidence="1">
    <location>
        <begin position="628"/>
        <end position="644"/>
    </location>
</feature>
<proteinExistence type="predicted"/>
<feature type="region of interest" description="Disordered" evidence="1">
    <location>
        <begin position="1869"/>
        <end position="1917"/>
    </location>
</feature>
<dbReference type="GO" id="GO:0005737">
    <property type="term" value="C:cytoplasm"/>
    <property type="evidence" value="ECO:0007669"/>
    <property type="project" value="TreeGrafter"/>
</dbReference>
<evidence type="ECO:0000313" key="4">
    <source>
        <dbReference type="Proteomes" id="UP000002059"/>
    </source>
</evidence>
<dbReference type="EMBL" id="KN294010">
    <property type="protein sequence ID" value="EEH35674.2"/>
    <property type="molecule type" value="Genomic_DNA"/>
</dbReference>
<feature type="region of interest" description="Disordered" evidence="1">
    <location>
        <begin position="807"/>
        <end position="903"/>
    </location>
</feature>
<feature type="compositionally biased region" description="Basic and acidic residues" evidence="1">
    <location>
        <begin position="245"/>
        <end position="255"/>
    </location>
</feature>
<dbReference type="GO" id="GO:0032955">
    <property type="term" value="P:regulation of division septum assembly"/>
    <property type="evidence" value="ECO:0007669"/>
    <property type="project" value="TreeGrafter"/>
</dbReference>
<feature type="compositionally biased region" description="Basic and acidic residues" evidence="1">
    <location>
        <begin position="824"/>
        <end position="834"/>
    </location>
</feature>
<keyword evidence="4" id="KW-1185">Reference proteome</keyword>
<dbReference type="PANTHER" id="PTHR22834">
    <property type="entry name" value="NUCLEAR FUSION PROTEIN FUS2"/>
    <property type="match status" value="1"/>
</dbReference>
<dbReference type="GO" id="GO:0005085">
    <property type="term" value="F:guanyl-nucleotide exchange factor activity"/>
    <property type="evidence" value="ECO:0007669"/>
    <property type="project" value="InterPro"/>
</dbReference>
<dbReference type="STRING" id="502779.C1H7I0"/>
<dbReference type="VEuPathDB" id="FungiDB:PAAG_06721"/>
<feature type="region of interest" description="Disordered" evidence="1">
    <location>
        <begin position="424"/>
        <end position="549"/>
    </location>
</feature>
<feature type="compositionally biased region" description="Low complexity" evidence="1">
    <location>
        <begin position="152"/>
        <end position="183"/>
    </location>
</feature>
<dbReference type="Gene3D" id="1.20.900.10">
    <property type="entry name" value="Dbl homology (DH) domain"/>
    <property type="match status" value="1"/>
</dbReference>
<dbReference type="HOGENOM" id="CLU_001112_0_0_1"/>
<feature type="compositionally biased region" description="Low complexity" evidence="1">
    <location>
        <begin position="528"/>
        <end position="548"/>
    </location>
</feature>
<feature type="compositionally biased region" description="Polar residues" evidence="1">
    <location>
        <begin position="1185"/>
        <end position="1196"/>
    </location>
</feature>
<feature type="compositionally biased region" description="Polar residues" evidence="1">
    <location>
        <begin position="75"/>
        <end position="90"/>
    </location>
</feature>
<feature type="compositionally biased region" description="Low complexity" evidence="1">
    <location>
        <begin position="51"/>
        <end position="64"/>
    </location>
</feature>
<dbReference type="KEGG" id="pbl:PAAG_06721"/>
<dbReference type="AlphaFoldDB" id="C1H7I0"/>
<dbReference type="GO" id="GO:0031991">
    <property type="term" value="P:regulation of actomyosin contractile ring contraction"/>
    <property type="evidence" value="ECO:0007669"/>
    <property type="project" value="TreeGrafter"/>
</dbReference>
<feature type="compositionally biased region" description="Polar residues" evidence="1">
    <location>
        <begin position="1774"/>
        <end position="1804"/>
    </location>
</feature>
<dbReference type="OrthoDB" id="10256089at2759"/>
<feature type="region of interest" description="Disordered" evidence="1">
    <location>
        <begin position="772"/>
        <end position="793"/>
    </location>
</feature>
<dbReference type="RefSeq" id="XP_015700207.1">
    <property type="nucleotide sequence ID" value="XM_015845981.1"/>
</dbReference>
<feature type="compositionally biased region" description="Polar residues" evidence="1">
    <location>
        <begin position="1164"/>
        <end position="1178"/>
    </location>
</feature>
<evidence type="ECO:0000256" key="1">
    <source>
        <dbReference type="SAM" id="MobiDB-lite"/>
    </source>
</evidence>
<dbReference type="InterPro" id="IPR027267">
    <property type="entry name" value="AH/BAR_dom_sf"/>
</dbReference>
<protein>
    <recommendedName>
        <fullName evidence="2">DH domain-containing protein</fullName>
    </recommendedName>
</protein>